<evidence type="ECO:0000256" key="1">
    <source>
        <dbReference type="SAM" id="SignalP"/>
    </source>
</evidence>
<evidence type="ECO:0000313" key="2">
    <source>
        <dbReference type="EMBL" id="UYU31443.1"/>
    </source>
</evidence>
<keyword evidence="3" id="KW-1185">Reference proteome</keyword>
<organism evidence="2 3">
    <name type="scientific">Siccibacter colletis</name>
    <dbReference type="NCBI Taxonomy" id="1505757"/>
    <lineage>
        <taxon>Bacteria</taxon>
        <taxon>Pseudomonadati</taxon>
        <taxon>Pseudomonadota</taxon>
        <taxon>Gammaproteobacteria</taxon>
        <taxon>Enterobacterales</taxon>
        <taxon>Enterobacteriaceae</taxon>
        <taxon>Siccibacter</taxon>
    </lineage>
</organism>
<accession>A0ABY6JG62</accession>
<feature type="signal peptide" evidence="1">
    <location>
        <begin position="1"/>
        <end position="24"/>
    </location>
</feature>
<dbReference type="EMBL" id="CP074352">
    <property type="protein sequence ID" value="UYU31443.1"/>
    <property type="molecule type" value="Genomic_DNA"/>
</dbReference>
<dbReference type="Proteomes" id="UP001156318">
    <property type="component" value="Chromosome"/>
</dbReference>
<sequence length="160" mass="16604">MTAIARHLTAVALAAAIIAPGAQAASWQDQLSAAATQLSQGNGTQQDAGSLTSLLTGGTQALAAGSMPNVAGVFEYCVKQKLLIATDPENVRNQLLDKLGLSTPQEQSEKPGYLEGLTGLLNTRNGQQINLNTLSNSGIGKKIKLKACDVILNQSLSFIS</sequence>
<proteinExistence type="predicted"/>
<dbReference type="Pfam" id="PF10696">
    <property type="entry name" value="DUF2501"/>
    <property type="match status" value="1"/>
</dbReference>
<dbReference type="InterPro" id="IPR019637">
    <property type="entry name" value="DUF2501"/>
</dbReference>
<evidence type="ECO:0000313" key="3">
    <source>
        <dbReference type="Proteomes" id="UP001156318"/>
    </source>
</evidence>
<protein>
    <submittedName>
        <fullName evidence="2">DUF2501 domain-containing protein</fullName>
    </submittedName>
</protein>
<dbReference type="RefSeq" id="WP_051640460.1">
    <property type="nucleotide sequence ID" value="NZ_CP074352.1"/>
</dbReference>
<name>A0ABY6JG62_9ENTR</name>
<keyword evidence="1" id="KW-0732">Signal</keyword>
<gene>
    <name evidence="2" type="ORF">KFZ77_16670</name>
</gene>
<feature type="chain" id="PRO_5046526090" evidence="1">
    <location>
        <begin position="25"/>
        <end position="160"/>
    </location>
</feature>
<reference evidence="2 3" key="1">
    <citation type="submission" date="2021-05" db="EMBL/GenBank/DDBJ databases">
        <title>Isolation, identification, and the growth promoting effects of Pantoea dispersa strain YSD J2 from the aboveground leaves of Cyperus esculentus L.Var. Sativus.</title>
        <authorList>
            <person name="Wang S."/>
            <person name="Tang X.M."/>
            <person name="Huang Y.N."/>
        </authorList>
    </citation>
    <scope>NUCLEOTIDE SEQUENCE [LARGE SCALE GENOMIC DNA]</scope>
    <source>
        <strain evidence="3">YSD YN2</strain>
    </source>
</reference>